<proteinExistence type="predicted"/>
<dbReference type="SUPFAM" id="SSF103501">
    <property type="entry name" value="Respiratory nitrate reductase 1 gamma chain"/>
    <property type="match status" value="1"/>
</dbReference>
<organism evidence="2 3">
    <name type="scientific">Desulfotignum balticum</name>
    <dbReference type="NCBI Taxonomy" id="115781"/>
    <lineage>
        <taxon>Bacteria</taxon>
        <taxon>Pseudomonadati</taxon>
        <taxon>Thermodesulfobacteriota</taxon>
        <taxon>Desulfobacteria</taxon>
        <taxon>Desulfobacterales</taxon>
        <taxon>Desulfobacteraceae</taxon>
        <taxon>Desulfotignum</taxon>
    </lineage>
</organism>
<feature type="transmembrane region" description="Helical" evidence="1">
    <location>
        <begin position="112"/>
        <end position="130"/>
    </location>
</feature>
<reference evidence="2" key="1">
    <citation type="submission" date="2020-07" db="EMBL/GenBank/DDBJ databases">
        <title>Severe corrosion of carbon steel in oil field produced water can be linked to methanogenic archaea containing a special type of NiFe hydrogenase.</title>
        <authorList>
            <person name="Lahme S."/>
            <person name="Mand J."/>
            <person name="Longwell J."/>
            <person name="Smith R."/>
            <person name="Enning D."/>
        </authorList>
    </citation>
    <scope>NUCLEOTIDE SEQUENCE</scope>
    <source>
        <strain evidence="2">MIC098Bin6</strain>
    </source>
</reference>
<name>A0A931CSX6_9BACT</name>
<keyword evidence="1" id="KW-0812">Transmembrane</keyword>
<dbReference type="Proteomes" id="UP000706172">
    <property type="component" value="Unassembled WGS sequence"/>
</dbReference>
<keyword evidence="1" id="KW-1133">Transmembrane helix</keyword>
<evidence type="ECO:0000256" key="1">
    <source>
        <dbReference type="SAM" id="Phobius"/>
    </source>
</evidence>
<accession>A0A931CSX6</accession>
<gene>
    <name evidence="2" type="ORF">H0S81_11350</name>
</gene>
<sequence>MNSFIAFIMGPMVWISVIIFLGGLTFKLVGILSAVRQKEPYIYSYVTLKHSLRSIGAWMIPFFPRSARMSPIYYGISYLFHILLFLVPLFLASHIVLINEAFQISWPALNDFVADGLTVVVIAALIFFIFRRAMVPEVKYLTGAMDYILILVVLLPFLTGFLAYHQWIAYQWITVIHILSGELMLIIIPFSRFSHMLNAPLTRAYMGSEFGHVRQARDW</sequence>
<dbReference type="NCBIfam" id="NF045723">
    <property type="entry name" value="memb_anch_TmcC"/>
    <property type="match status" value="1"/>
</dbReference>
<dbReference type="AlphaFoldDB" id="A0A931CSX6"/>
<feature type="transmembrane region" description="Helical" evidence="1">
    <location>
        <begin position="12"/>
        <end position="35"/>
    </location>
</feature>
<protein>
    <submittedName>
        <fullName evidence="2">Nitrate reductase</fullName>
    </submittedName>
</protein>
<evidence type="ECO:0000313" key="3">
    <source>
        <dbReference type="Proteomes" id="UP000706172"/>
    </source>
</evidence>
<dbReference type="InterPro" id="IPR036197">
    <property type="entry name" value="NarG-like_sf"/>
</dbReference>
<comment type="caution">
    <text evidence="2">The sequence shown here is derived from an EMBL/GenBank/DDBJ whole genome shotgun (WGS) entry which is preliminary data.</text>
</comment>
<feature type="transmembrane region" description="Helical" evidence="1">
    <location>
        <begin position="142"/>
        <end position="164"/>
    </location>
</feature>
<keyword evidence="1" id="KW-0472">Membrane</keyword>
<dbReference type="EMBL" id="JACCQK010000761">
    <property type="protein sequence ID" value="MBG0780507.1"/>
    <property type="molecule type" value="Genomic_DNA"/>
</dbReference>
<dbReference type="Gene3D" id="1.20.950.20">
    <property type="entry name" value="Transmembrane di-heme cytochromes, Chain C"/>
    <property type="match status" value="1"/>
</dbReference>
<feature type="transmembrane region" description="Helical" evidence="1">
    <location>
        <begin position="170"/>
        <end position="190"/>
    </location>
</feature>
<feature type="transmembrane region" description="Helical" evidence="1">
    <location>
        <begin position="72"/>
        <end position="92"/>
    </location>
</feature>
<evidence type="ECO:0000313" key="2">
    <source>
        <dbReference type="EMBL" id="MBG0780507.1"/>
    </source>
</evidence>